<dbReference type="AlphaFoldDB" id="A0A168E550"/>
<keyword evidence="1" id="KW-0472">Membrane</keyword>
<feature type="transmembrane region" description="Helical" evidence="1">
    <location>
        <begin position="101"/>
        <end position="123"/>
    </location>
</feature>
<keyword evidence="1" id="KW-0812">Transmembrane</keyword>
<dbReference type="RefSeq" id="XP_018708345.1">
    <property type="nucleotide sequence ID" value="XM_018843895.1"/>
</dbReference>
<evidence type="ECO:0000313" key="3">
    <source>
        <dbReference type="Proteomes" id="UP000076744"/>
    </source>
</evidence>
<comment type="caution">
    <text evidence="2">The sequence shown here is derived from an EMBL/GenBank/DDBJ whole genome shotgun (WGS) entry which is preliminary data.</text>
</comment>
<dbReference type="Proteomes" id="UP000076744">
    <property type="component" value="Unassembled WGS sequence"/>
</dbReference>
<evidence type="ECO:0000313" key="2">
    <source>
        <dbReference type="EMBL" id="OAA73387.1"/>
    </source>
</evidence>
<dbReference type="OrthoDB" id="4870771at2759"/>
<name>A0A168E550_CORFA</name>
<proteinExistence type="predicted"/>
<evidence type="ECO:0000256" key="1">
    <source>
        <dbReference type="SAM" id="Phobius"/>
    </source>
</evidence>
<gene>
    <name evidence="2" type="ORF">ISF_00288</name>
</gene>
<keyword evidence="3" id="KW-1185">Reference proteome</keyword>
<accession>A0A168E550</accession>
<dbReference type="GeneID" id="30016580"/>
<organism evidence="2 3">
    <name type="scientific">Cordyceps fumosorosea (strain ARSEF 2679)</name>
    <name type="common">Isaria fumosorosea</name>
    <dbReference type="NCBI Taxonomy" id="1081104"/>
    <lineage>
        <taxon>Eukaryota</taxon>
        <taxon>Fungi</taxon>
        <taxon>Dikarya</taxon>
        <taxon>Ascomycota</taxon>
        <taxon>Pezizomycotina</taxon>
        <taxon>Sordariomycetes</taxon>
        <taxon>Hypocreomycetidae</taxon>
        <taxon>Hypocreales</taxon>
        <taxon>Cordycipitaceae</taxon>
        <taxon>Cordyceps</taxon>
    </lineage>
</organism>
<keyword evidence="1" id="KW-1133">Transmembrane helix</keyword>
<reference evidence="2 3" key="1">
    <citation type="journal article" date="2016" name="Genome Biol. Evol.">
        <title>Divergent and convergent evolution of fungal pathogenicity.</title>
        <authorList>
            <person name="Shang Y."/>
            <person name="Xiao G."/>
            <person name="Zheng P."/>
            <person name="Cen K."/>
            <person name="Zhan S."/>
            <person name="Wang C."/>
        </authorList>
    </citation>
    <scope>NUCLEOTIDE SEQUENCE [LARGE SCALE GENOMIC DNA]</scope>
    <source>
        <strain evidence="2 3">ARSEF 2679</strain>
    </source>
</reference>
<sequence>MPMRVPPFNVTSHEELVREMADHHAHLGNGTQLANITNAGSSLQPSNVPSHEALVAYIADKHAHLGNSSKLVNVTVATNGTLMGAVDAQSTPATHDSRNTIGSIILGVLIIALIISIVSYIMIGRSRYIWKREKSSQTDIDLATQSATDHPGPY</sequence>
<dbReference type="EMBL" id="AZHB01000001">
    <property type="protein sequence ID" value="OAA73387.1"/>
    <property type="molecule type" value="Genomic_DNA"/>
</dbReference>
<protein>
    <submittedName>
        <fullName evidence="2">Endomucin</fullName>
    </submittedName>
</protein>